<evidence type="ECO:0000256" key="4">
    <source>
        <dbReference type="SAM" id="MobiDB-lite"/>
    </source>
</evidence>
<dbReference type="InterPro" id="IPR002654">
    <property type="entry name" value="Glyco_trans_25"/>
</dbReference>
<feature type="chain" id="PRO_5025414359" evidence="5">
    <location>
        <begin position="29"/>
        <end position="398"/>
    </location>
</feature>
<dbReference type="Proteomes" id="UP000799779">
    <property type="component" value="Unassembled WGS sequence"/>
</dbReference>
<proteinExistence type="inferred from homology"/>
<dbReference type="CDD" id="cd06532">
    <property type="entry name" value="Glyco_transf_25"/>
    <property type="match status" value="1"/>
</dbReference>
<evidence type="ECO:0000313" key="6">
    <source>
        <dbReference type="EMBL" id="KAF1999377.1"/>
    </source>
</evidence>
<keyword evidence="7" id="KW-1185">Reference proteome</keyword>
<evidence type="ECO:0000256" key="1">
    <source>
        <dbReference type="ARBA" id="ARBA00006721"/>
    </source>
</evidence>
<gene>
    <name evidence="6" type="ORF">P154DRAFT_577091</name>
</gene>
<dbReference type="AlphaFoldDB" id="A0A6A5WD52"/>
<keyword evidence="5" id="KW-0732">Signal</keyword>
<accession>A0A6A5WD52</accession>
<organism evidence="6 7">
    <name type="scientific">Amniculicola lignicola CBS 123094</name>
    <dbReference type="NCBI Taxonomy" id="1392246"/>
    <lineage>
        <taxon>Eukaryota</taxon>
        <taxon>Fungi</taxon>
        <taxon>Dikarya</taxon>
        <taxon>Ascomycota</taxon>
        <taxon>Pezizomycotina</taxon>
        <taxon>Dothideomycetes</taxon>
        <taxon>Pleosporomycetidae</taxon>
        <taxon>Pleosporales</taxon>
        <taxon>Amniculicolaceae</taxon>
        <taxon>Amniculicola</taxon>
    </lineage>
</organism>
<comment type="similarity">
    <text evidence="1">Belongs to the glycosyltransferase 25 family.</text>
</comment>
<name>A0A6A5WD52_9PLEO</name>
<keyword evidence="3 6" id="KW-0808">Transferase</keyword>
<dbReference type="PANTHER" id="PTHR10730:SF53">
    <property type="entry name" value="GLYCOSYLTRANSFERASE 25 FAMILY MEMBER"/>
    <property type="match status" value="1"/>
</dbReference>
<feature type="region of interest" description="Disordered" evidence="4">
    <location>
        <begin position="177"/>
        <end position="205"/>
    </location>
</feature>
<evidence type="ECO:0000256" key="2">
    <source>
        <dbReference type="ARBA" id="ARBA00022676"/>
    </source>
</evidence>
<evidence type="ECO:0000256" key="3">
    <source>
        <dbReference type="ARBA" id="ARBA00022679"/>
    </source>
</evidence>
<feature type="signal peptide" evidence="5">
    <location>
        <begin position="1"/>
        <end position="28"/>
    </location>
</feature>
<dbReference type="OrthoDB" id="47375at2759"/>
<keyword evidence="2" id="KW-0328">Glycosyltransferase</keyword>
<dbReference type="EMBL" id="ML977596">
    <property type="protein sequence ID" value="KAF1999377.1"/>
    <property type="molecule type" value="Genomic_DNA"/>
</dbReference>
<dbReference type="GO" id="GO:0016740">
    <property type="term" value="F:transferase activity"/>
    <property type="evidence" value="ECO:0007669"/>
    <property type="project" value="UniProtKB-KW"/>
</dbReference>
<evidence type="ECO:0000313" key="7">
    <source>
        <dbReference type="Proteomes" id="UP000799779"/>
    </source>
</evidence>
<evidence type="ECO:0000256" key="5">
    <source>
        <dbReference type="SAM" id="SignalP"/>
    </source>
</evidence>
<protein>
    <submittedName>
        <fullName evidence="6">Glycosyltransferase family 25 protein</fullName>
    </submittedName>
</protein>
<dbReference type="PANTHER" id="PTHR10730">
    <property type="entry name" value="PROCOLLAGEN-LYSINE,2-OXOGLUTARATE 5-DIOXYGENASE/GLYCOSYLTRANSFERASE 25 FAMILY MEMBER"/>
    <property type="match status" value="1"/>
</dbReference>
<sequence>MISWRRPSWGVAAVFCLLLVYLFDVGRARVGMYGGERGEKEVGRRDLAEDVKNGTLGFQEIFVVNLPKRTDRKDAMTLAAAYTEIKLSWIYGLPGDQIPDVTLPLSQNQTPPSPASKGSWRAHLNAIQAVVEKDLGSALVMEDDVDWDLRLKDQLFNFSLATRTLIQPLVPNLENINSKSPQYADPSFPTPKPGQEPTDIDLPSRPLTIPPASSPYGDDWDILWLGHCGMSTPPPGTTTHPLGRIFYPDPSVPDIPSVDVSGGTWDLTTFYPPHTRLVHHAYSPVCSLVYAVSQRGARTILYELSIRNFTSAYDNMLRELCDGEDMREGKLVCLSVQPALWTHWRERGRRGKESDISGVKGWRERGESRNVRWSVRGNLGRLVRGVGGEGGWWDQWPD</sequence>
<reference evidence="6" key="1">
    <citation type="journal article" date="2020" name="Stud. Mycol.">
        <title>101 Dothideomycetes genomes: a test case for predicting lifestyles and emergence of pathogens.</title>
        <authorList>
            <person name="Haridas S."/>
            <person name="Albert R."/>
            <person name="Binder M."/>
            <person name="Bloem J."/>
            <person name="Labutti K."/>
            <person name="Salamov A."/>
            <person name="Andreopoulos B."/>
            <person name="Baker S."/>
            <person name="Barry K."/>
            <person name="Bills G."/>
            <person name="Bluhm B."/>
            <person name="Cannon C."/>
            <person name="Castanera R."/>
            <person name="Culley D."/>
            <person name="Daum C."/>
            <person name="Ezra D."/>
            <person name="Gonzalez J."/>
            <person name="Henrissat B."/>
            <person name="Kuo A."/>
            <person name="Liang C."/>
            <person name="Lipzen A."/>
            <person name="Lutzoni F."/>
            <person name="Magnuson J."/>
            <person name="Mondo S."/>
            <person name="Nolan M."/>
            <person name="Ohm R."/>
            <person name="Pangilinan J."/>
            <person name="Park H.-J."/>
            <person name="Ramirez L."/>
            <person name="Alfaro M."/>
            <person name="Sun H."/>
            <person name="Tritt A."/>
            <person name="Yoshinaga Y."/>
            <person name="Zwiers L.-H."/>
            <person name="Turgeon B."/>
            <person name="Goodwin S."/>
            <person name="Spatafora J."/>
            <person name="Crous P."/>
            <person name="Grigoriev I."/>
        </authorList>
    </citation>
    <scope>NUCLEOTIDE SEQUENCE</scope>
    <source>
        <strain evidence="6">CBS 123094</strain>
    </source>
</reference>
<dbReference type="InterPro" id="IPR050757">
    <property type="entry name" value="Collagen_mod_GT25"/>
</dbReference>